<dbReference type="SUPFAM" id="SSF54593">
    <property type="entry name" value="Glyoxalase/Bleomycin resistance protein/Dihydroxybiphenyl dioxygenase"/>
    <property type="match status" value="1"/>
</dbReference>
<sequence length="113" mass="13174">MNTGVTFQIRISDYEGILWYEKLFDRKPDFIPHEDFVEWEITRDAWLQVAVGEPITGNGPLRLGVEDINSERKRLMNVLNLQIEEVKSREGVPAAWCTFEDPYGNRIGLYQDL</sequence>
<dbReference type="GO" id="GO:0004497">
    <property type="term" value="F:monooxygenase activity"/>
    <property type="evidence" value="ECO:0007669"/>
    <property type="project" value="UniProtKB-KW"/>
</dbReference>
<dbReference type="EMBL" id="CP026118">
    <property type="protein sequence ID" value="QAS54554.1"/>
    <property type="molecule type" value="Genomic_DNA"/>
</dbReference>
<keyword evidence="1" id="KW-0560">Oxidoreductase</keyword>
<protein>
    <submittedName>
        <fullName evidence="1">Ornithine monooxygenase</fullName>
    </submittedName>
</protein>
<gene>
    <name evidence="1" type="ORF">HLI_04345</name>
</gene>
<proteinExistence type="predicted"/>
<accession>A0A410MIJ1</accession>
<dbReference type="Proteomes" id="UP000287756">
    <property type="component" value="Chromosome"/>
</dbReference>
<dbReference type="KEGG" id="hli:HLI_04345"/>
<evidence type="ECO:0000313" key="1">
    <source>
        <dbReference type="EMBL" id="QAS54554.1"/>
    </source>
</evidence>
<dbReference type="AlphaFoldDB" id="A0A410MIJ1"/>
<reference evidence="1 2" key="1">
    <citation type="submission" date="2018-01" db="EMBL/GenBank/DDBJ databases">
        <title>The whole genome sequencing and assembly of Halobacillus litoralis ERB031 strain.</title>
        <authorList>
            <person name="Lee S.-J."/>
            <person name="Park M.-K."/>
            <person name="Kim J.-Y."/>
            <person name="Lee Y.-J."/>
            <person name="Yi H."/>
            <person name="Bahn Y.-S."/>
            <person name="Kim J.F."/>
            <person name="Lee D.-W."/>
        </authorList>
    </citation>
    <scope>NUCLEOTIDE SEQUENCE [LARGE SCALE GENOMIC DNA]</scope>
    <source>
        <strain evidence="1 2">ERB 031</strain>
    </source>
</reference>
<keyword evidence="1" id="KW-0503">Monooxygenase</keyword>
<dbReference type="InterPro" id="IPR029068">
    <property type="entry name" value="Glyas_Bleomycin-R_OHBP_Dase"/>
</dbReference>
<dbReference type="OrthoDB" id="2453533at2"/>
<evidence type="ECO:0000313" key="2">
    <source>
        <dbReference type="Proteomes" id="UP000287756"/>
    </source>
</evidence>
<organism evidence="1 2">
    <name type="scientific">Halobacillus litoralis</name>
    <dbReference type="NCBI Taxonomy" id="45668"/>
    <lineage>
        <taxon>Bacteria</taxon>
        <taxon>Bacillati</taxon>
        <taxon>Bacillota</taxon>
        <taxon>Bacilli</taxon>
        <taxon>Bacillales</taxon>
        <taxon>Bacillaceae</taxon>
        <taxon>Halobacillus</taxon>
    </lineage>
</organism>
<dbReference type="Gene3D" id="3.10.180.10">
    <property type="entry name" value="2,3-Dihydroxybiphenyl 1,2-Dioxygenase, domain 1"/>
    <property type="match status" value="1"/>
</dbReference>
<name>A0A410MIJ1_9BACI</name>